<evidence type="ECO:0000256" key="1">
    <source>
        <dbReference type="ARBA" id="ARBA00001933"/>
    </source>
</evidence>
<dbReference type="PANTHER" id="PTHR11601">
    <property type="entry name" value="CYSTEINE DESULFURYLASE FAMILY MEMBER"/>
    <property type="match status" value="1"/>
</dbReference>
<gene>
    <name evidence="3" type="ORF">UFOPK3461_00496</name>
</gene>
<feature type="domain" description="Aminotransferase class V" evidence="2">
    <location>
        <begin position="223"/>
        <end position="332"/>
    </location>
</feature>
<sequence length="349" mass="37596">MVRVTGNFQSESPLNAVAKESLLAALDAGWADPRKLSQESSRAALLKNQAIESMAHALGVEVRQLEIIGEPCLGHFLSIGGLLTHDATLIYGSIDRSEIIATARSHNGPVLELAVTSEGQLIPPDKQNTKTVLSYQLANIETGVIQQKELEADFVAVDATATGSRISLPSNWSTALFDAKSWQGPAGIGVLAINDEKRWRNPLPHISNIRTPYSHSLPLLICAAVALENFQKDEASIRKLNSLLRSLIPNAEIAGKLDQSLPHLLSASFEYCDGEELLRILASQGFSADSGSACTAMDLQPSHVLAAMGVLTHGNIRTTIHPETTEEDIRAFAGALNEAVTELQKRSNR</sequence>
<dbReference type="InterPro" id="IPR015422">
    <property type="entry name" value="PyrdxlP-dep_Trfase_small"/>
</dbReference>
<dbReference type="InterPro" id="IPR000192">
    <property type="entry name" value="Aminotrans_V_dom"/>
</dbReference>
<name>A0A6J7DYP2_9ZZZZ</name>
<reference evidence="3" key="1">
    <citation type="submission" date="2020-05" db="EMBL/GenBank/DDBJ databases">
        <authorList>
            <person name="Chiriac C."/>
            <person name="Salcher M."/>
            <person name="Ghai R."/>
            <person name="Kavagutti S V."/>
        </authorList>
    </citation>
    <scope>NUCLEOTIDE SEQUENCE</scope>
</reference>
<dbReference type="InterPro" id="IPR015424">
    <property type="entry name" value="PyrdxlP-dep_Trfase"/>
</dbReference>
<dbReference type="SUPFAM" id="SSF53383">
    <property type="entry name" value="PLP-dependent transferases"/>
    <property type="match status" value="1"/>
</dbReference>
<evidence type="ECO:0000313" key="3">
    <source>
        <dbReference type="EMBL" id="CAB4874060.1"/>
    </source>
</evidence>
<comment type="cofactor">
    <cofactor evidence="1">
        <name>pyridoxal 5'-phosphate</name>
        <dbReference type="ChEBI" id="CHEBI:597326"/>
    </cofactor>
</comment>
<dbReference type="Pfam" id="PF00266">
    <property type="entry name" value="Aminotran_5"/>
    <property type="match status" value="1"/>
</dbReference>
<evidence type="ECO:0000259" key="2">
    <source>
        <dbReference type="Pfam" id="PF00266"/>
    </source>
</evidence>
<dbReference type="AlphaFoldDB" id="A0A6J7DYP2"/>
<accession>A0A6J7DYP2</accession>
<protein>
    <submittedName>
        <fullName evidence="3">Unannotated protein</fullName>
    </submittedName>
</protein>
<dbReference type="EMBL" id="CAFBLW010000028">
    <property type="protein sequence ID" value="CAB4874060.1"/>
    <property type="molecule type" value="Genomic_DNA"/>
</dbReference>
<dbReference type="Gene3D" id="3.90.1150.10">
    <property type="entry name" value="Aspartate Aminotransferase, domain 1"/>
    <property type="match status" value="1"/>
</dbReference>
<dbReference type="PANTHER" id="PTHR11601:SF34">
    <property type="entry name" value="CYSTEINE DESULFURASE"/>
    <property type="match status" value="1"/>
</dbReference>
<organism evidence="3">
    <name type="scientific">freshwater metagenome</name>
    <dbReference type="NCBI Taxonomy" id="449393"/>
    <lineage>
        <taxon>unclassified sequences</taxon>
        <taxon>metagenomes</taxon>
        <taxon>ecological metagenomes</taxon>
    </lineage>
</organism>
<proteinExistence type="predicted"/>